<proteinExistence type="predicted"/>
<keyword evidence="4" id="KW-1185">Reference proteome</keyword>
<feature type="region of interest" description="Disordered" evidence="1">
    <location>
        <begin position="122"/>
        <end position="155"/>
    </location>
</feature>
<feature type="compositionally biased region" description="Basic and acidic residues" evidence="1">
    <location>
        <begin position="122"/>
        <end position="150"/>
    </location>
</feature>
<dbReference type="Gene3D" id="3.30.710.10">
    <property type="entry name" value="Potassium Channel Kv1.1, Chain A"/>
    <property type="match status" value="1"/>
</dbReference>
<feature type="region of interest" description="Disordered" evidence="1">
    <location>
        <begin position="448"/>
        <end position="469"/>
    </location>
</feature>
<name>A0A1Q9CPY9_SYMMI</name>
<dbReference type="Gene3D" id="1.25.40.420">
    <property type="match status" value="1"/>
</dbReference>
<protein>
    <submittedName>
        <fullName evidence="3">BTB/POZ domain-containing protein 1</fullName>
    </submittedName>
</protein>
<feature type="compositionally biased region" description="Basic and acidic residues" evidence="1">
    <location>
        <begin position="219"/>
        <end position="246"/>
    </location>
</feature>
<feature type="region of interest" description="Disordered" evidence="1">
    <location>
        <begin position="74"/>
        <end position="106"/>
    </location>
</feature>
<dbReference type="AlphaFoldDB" id="A0A1Q9CPY9"/>
<dbReference type="PANTHER" id="PTHR45774:SF4">
    <property type="entry name" value="AXUNDEAD, ISOFORM F"/>
    <property type="match status" value="1"/>
</dbReference>
<sequence>MARNWQPRPKERVTMFKALDERIEEELMLGNVSDVCFGLGHDEEVHLFSCRSSLAMASPVFHAMFFGPQWHKEAAARPSPSRRSDPSSDGLTGQGPATGSNSPRSTISSVIVALRVDRAMGLKPEQQRIQKENQKKEEEKMEEAKEDDVVRQGVGPLGLFPGDKVRLKGLKSDSTMNGVIGSFARLDSEGGEDRYTIELDVEKYSGPVSVRISNISKVEQTRTNKRKAPEPKGKAKAEPAPKKEAAPKAAAPKTRISSKARGKASPKKAASTPKQERTRTRAGQPAKSPAKPRRGRNEDEEENRFDEQNYRICAHPCVQVKDALAGNWRPVHIFESRVDGRIVLAYGNGEFEGLPPSKPYRLEGVAPGASLLEEIVLEFRAILGFGLRMVMQINDANAESFSGPAKADGWSILMASASKPVRAGQQNEGAAWGMKGWHQRGRILRLFGDPPRDPSKEGTRGLDVGQTPGGFRSGHHHYVSVTDIEPSAFKCMLRYVHHLDPMISLDNALQVYRAADKYQIDGLLEGCGSFIEENTDAGNVTQVLRFFDVACRLGLERYSKHFLELLGDLSRVHTRQVLQARDFLHLHTVSLTALLSYEGLCVNEERLWKALRAWAELRAMYREGGTEHIGSYGEAGERKAREVAPSELVPSWQDAIRPLRHLVRFPVMSATFFAKEISKSGVLSHQEVVEIFAFLAAKQARGEALHGESSPADPFAMLDTEAEDAEVRVGGVYRADSRVTRLGWCLAPGQADPMLSEEFGLTEGRELMVRVGSVVVDGRGLSTSSWGSTVILAGPGTGFHLAFGNTSFSSGRHAWTISWRPMDSLQPGRTRCSRGGAAGIARETDGLERIASSSAVSGSTGGTIAGVTGGVSPAPKAAIAANGVQLDRRTSGSVAAPAAAGGAGTEDPSARFLDWPSCVVFGVKREVATEDRYVAWEEDLSSTDVIRFSIVLDFPSRTITYVADRGERVWTASLGHDGPVYPVIAASGPHFFSIEYGCHV</sequence>
<dbReference type="EMBL" id="LSRX01001004">
    <property type="protein sequence ID" value="OLP84957.1"/>
    <property type="molecule type" value="Genomic_DNA"/>
</dbReference>
<evidence type="ECO:0000313" key="4">
    <source>
        <dbReference type="Proteomes" id="UP000186817"/>
    </source>
</evidence>
<evidence type="ECO:0000256" key="1">
    <source>
        <dbReference type="SAM" id="MobiDB-lite"/>
    </source>
</evidence>
<dbReference type="GO" id="GO:0005829">
    <property type="term" value="C:cytosol"/>
    <property type="evidence" value="ECO:0007669"/>
    <property type="project" value="TreeGrafter"/>
</dbReference>
<dbReference type="SUPFAM" id="SSF54695">
    <property type="entry name" value="POZ domain"/>
    <property type="match status" value="1"/>
</dbReference>
<dbReference type="Proteomes" id="UP000186817">
    <property type="component" value="Unassembled WGS sequence"/>
</dbReference>
<feature type="compositionally biased region" description="Basic and acidic residues" evidence="1">
    <location>
        <begin position="450"/>
        <end position="460"/>
    </location>
</feature>
<dbReference type="Pfam" id="PF00651">
    <property type="entry name" value="BTB"/>
    <property type="match status" value="1"/>
</dbReference>
<dbReference type="InterPro" id="IPR000210">
    <property type="entry name" value="BTB/POZ_dom"/>
</dbReference>
<accession>A0A1Q9CPY9</accession>
<gene>
    <name evidence="3" type="primary">Btbd1</name>
    <name evidence="3" type="ORF">AK812_SmicGene34113</name>
</gene>
<feature type="region of interest" description="Disordered" evidence="1">
    <location>
        <begin position="215"/>
        <end position="303"/>
    </location>
</feature>
<reference evidence="3 4" key="1">
    <citation type="submission" date="2016-02" db="EMBL/GenBank/DDBJ databases">
        <title>Genome analysis of coral dinoflagellate symbionts highlights evolutionary adaptations to a symbiotic lifestyle.</title>
        <authorList>
            <person name="Aranda M."/>
            <person name="Li Y."/>
            <person name="Liew Y.J."/>
            <person name="Baumgarten S."/>
            <person name="Simakov O."/>
            <person name="Wilson M."/>
            <person name="Piel J."/>
            <person name="Ashoor H."/>
            <person name="Bougouffa S."/>
            <person name="Bajic V.B."/>
            <person name="Ryu T."/>
            <person name="Ravasi T."/>
            <person name="Bayer T."/>
            <person name="Micklem G."/>
            <person name="Kim H."/>
            <person name="Bhak J."/>
            <person name="Lajeunesse T.C."/>
            <person name="Voolstra C.R."/>
        </authorList>
    </citation>
    <scope>NUCLEOTIDE SEQUENCE [LARGE SCALE GENOMIC DNA]</scope>
    <source>
        <strain evidence="3 4">CCMP2467</strain>
    </source>
</reference>
<feature type="compositionally biased region" description="Basic residues" evidence="1">
    <location>
        <begin position="256"/>
        <end position="266"/>
    </location>
</feature>
<evidence type="ECO:0000259" key="2">
    <source>
        <dbReference type="Pfam" id="PF00651"/>
    </source>
</evidence>
<feature type="compositionally biased region" description="Polar residues" evidence="1">
    <location>
        <begin position="95"/>
        <end position="106"/>
    </location>
</feature>
<evidence type="ECO:0000313" key="3">
    <source>
        <dbReference type="EMBL" id="OLP84957.1"/>
    </source>
</evidence>
<dbReference type="PANTHER" id="PTHR45774">
    <property type="entry name" value="BTB/POZ DOMAIN-CONTAINING"/>
    <property type="match status" value="1"/>
</dbReference>
<dbReference type="InterPro" id="IPR011333">
    <property type="entry name" value="SKP1/BTB/POZ_sf"/>
</dbReference>
<feature type="domain" description="BTB" evidence="2">
    <location>
        <begin position="478"/>
        <end position="534"/>
    </location>
</feature>
<dbReference type="OrthoDB" id="6072904at2759"/>
<organism evidence="3 4">
    <name type="scientific">Symbiodinium microadriaticum</name>
    <name type="common">Dinoflagellate</name>
    <name type="synonym">Zooxanthella microadriatica</name>
    <dbReference type="NCBI Taxonomy" id="2951"/>
    <lineage>
        <taxon>Eukaryota</taxon>
        <taxon>Sar</taxon>
        <taxon>Alveolata</taxon>
        <taxon>Dinophyceae</taxon>
        <taxon>Suessiales</taxon>
        <taxon>Symbiodiniaceae</taxon>
        <taxon>Symbiodinium</taxon>
    </lineage>
</organism>
<comment type="caution">
    <text evidence="3">The sequence shown here is derived from an EMBL/GenBank/DDBJ whole genome shotgun (WGS) entry which is preliminary data.</text>
</comment>